<proteinExistence type="predicted"/>
<dbReference type="KEGG" id="cle:Clole_0580"/>
<dbReference type="HOGENOM" id="CLU_084690_0_0_9"/>
<dbReference type="PANTHER" id="PTHR34817:SF2">
    <property type="entry name" value="NUCLEOTIDYLTRANSFERASE"/>
    <property type="match status" value="1"/>
</dbReference>
<name>F2JMA4_CELLD</name>
<organism evidence="1 2">
    <name type="scientific">Cellulosilyticum lentocellum (strain ATCC 49066 / DSM 5427 / NCIMB 11756 / RHM5)</name>
    <name type="common">Clostridium lentocellum</name>
    <dbReference type="NCBI Taxonomy" id="642492"/>
    <lineage>
        <taxon>Bacteria</taxon>
        <taxon>Bacillati</taxon>
        <taxon>Bacillota</taxon>
        <taxon>Clostridia</taxon>
        <taxon>Lachnospirales</taxon>
        <taxon>Cellulosilyticaceae</taxon>
        <taxon>Cellulosilyticum</taxon>
    </lineage>
</organism>
<dbReference type="InterPro" id="IPR018775">
    <property type="entry name" value="RlaP"/>
</dbReference>
<dbReference type="RefSeq" id="WP_013655616.1">
    <property type="nucleotide sequence ID" value="NC_015275.1"/>
</dbReference>
<sequence length="258" mass="30100">MNPTIVNNIKQTLNELESEKRIHILMAIESGSRGWGFPSIDSDYDCRFVYTQPLENYLTIGEVIDHISVPVDEVYDVDGWDLKKLLIHIRKSNPTVWEWLQSPIAYREEKEFRDQCMALAVLYFNEKTALYHYKSLAYNKVQQIRETSLGKLKAYFYALRSALACDYVLNHHTIPPMEINQLMESLNLEIELISEIKHLIELKVTVDEAYVIGPHTKLLGYIEKVLLVCDDYLQEAKPTTALKEAKLLDECFRNWLIR</sequence>
<keyword evidence="1" id="KW-0808">Transferase</keyword>
<dbReference type="AlphaFoldDB" id="F2JMA4"/>
<dbReference type="Pfam" id="PF10127">
    <property type="entry name" value="RlaP"/>
    <property type="match status" value="1"/>
</dbReference>
<dbReference type="PANTHER" id="PTHR34817">
    <property type="entry name" value="NUCLEOTIDYLTRANSFERASE"/>
    <property type="match status" value="1"/>
</dbReference>
<protein>
    <submittedName>
        <fullName evidence="1">Nucleotidyltransferase</fullName>
    </submittedName>
</protein>
<keyword evidence="2" id="KW-1185">Reference proteome</keyword>
<reference evidence="1 2" key="1">
    <citation type="journal article" date="2011" name="J. Bacteriol.">
        <title>Complete genome sequence of the cellulose-degrading bacterium Cellulosilyticum lentocellum.</title>
        <authorList>
            <consortium name="US DOE Joint Genome Institute"/>
            <person name="Miller D.A."/>
            <person name="Suen G."/>
            <person name="Bruce D."/>
            <person name="Copeland A."/>
            <person name="Cheng J.F."/>
            <person name="Detter C."/>
            <person name="Goodwin L.A."/>
            <person name="Han C.S."/>
            <person name="Hauser L.J."/>
            <person name="Land M.L."/>
            <person name="Lapidus A."/>
            <person name="Lucas S."/>
            <person name="Meincke L."/>
            <person name="Pitluck S."/>
            <person name="Tapia R."/>
            <person name="Teshima H."/>
            <person name="Woyke T."/>
            <person name="Fox B.G."/>
            <person name="Angert E.R."/>
            <person name="Currie C.R."/>
        </authorList>
    </citation>
    <scope>NUCLEOTIDE SEQUENCE [LARGE SCALE GENOMIC DNA]</scope>
    <source>
        <strain evidence="2">ATCC 49066 / DSM 5427 / NCIMB 11756 / RHM5</strain>
    </source>
</reference>
<gene>
    <name evidence="1" type="ordered locus">Clole_0580</name>
</gene>
<evidence type="ECO:0000313" key="2">
    <source>
        <dbReference type="Proteomes" id="UP000008467"/>
    </source>
</evidence>
<dbReference type="Proteomes" id="UP000008467">
    <property type="component" value="Chromosome"/>
</dbReference>
<evidence type="ECO:0000313" key="1">
    <source>
        <dbReference type="EMBL" id="ADZ82315.1"/>
    </source>
</evidence>
<accession>F2JMA4</accession>
<dbReference type="STRING" id="642492.Clole_0580"/>
<dbReference type="eggNOG" id="COG3541">
    <property type="taxonomic scope" value="Bacteria"/>
</dbReference>
<dbReference type="EMBL" id="CP002582">
    <property type="protein sequence ID" value="ADZ82315.1"/>
    <property type="molecule type" value="Genomic_DNA"/>
</dbReference>
<dbReference type="GO" id="GO:0016740">
    <property type="term" value="F:transferase activity"/>
    <property type="evidence" value="ECO:0007669"/>
    <property type="project" value="UniProtKB-KW"/>
</dbReference>